<evidence type="ECO:0000313" key="3">
    <source>
        <dbReference type="Proteomes" id="UP000018201"/>
    </source>
</evidence>
<dbReference type="VEuPathDB" id="ToxoDB:EPH_0030160"/>
<keyword evidence="1" id="KW-0472">Membrane</keyword>
<accession>U6G3W9</accession>
<proteinExistence type="predicted"/>
<sequence>MLLSVLLEFKGPAKEPGSCLAAWGAAEAAVYGCLFLTAFAAAAAAGTLWSGGRCRVRSDGLLLLPLVLLLALGQVMDTTAAAKTEGYAAPWPHVDADKIPVQQLLLLCCSGALAGLMVPVKGLLRVGAGLSAAAAAVHLHLALAAGTAAATGAACTVEVEAAAYAAAESEAAAGARLLLLQLLLLMSCTATAPNRKAELEDERGDHQQQLVHVLRCMTAKESKNQEKGSSEVVDSFVIAQASSPSVAICDIEFG</sequence>
<feature type="transmembrane region" description="Helical" evidence="1">
    <location>
        <begin position="20"/>
        <end position="49"/>
    </location>
</feature>
<keyword evidence="1" id="KW-1133">Transmembrane helix</keyword>
<organism evidence="2 3">
    <name type="scientific">Eimeria praecox</name>
    <dbReference type="NCBI Taxonomy" id="51316"/>
    <lineage>
        <taxon>Eukaryota</taxon>
        <taxon>Sar</taxon>
        <taxon>Alveolata</taxon>
        <taxon>Apicomplexa</taxon>
        <taxon>Conoidasida</taxon>
        <taxon>Coccidia</taxon>
        <taxon>Eucoccidiorida</taxon>
        <taxon>Eimeriorina</taxon>
        <taxon>Eimeriidae</taxon>
        <taxon>Eimeria</taxon>
    </lineage>
</organism>
<evidence type="ECO:0000256" key="1">
    <source>
        <dbReference type="SAM" id="Phobius"/>
    </source>
</evidence>
<feature type="transmembrane region" description="Helical" evidence="1">
    <location>
        <begin position="101"/>
        <end position="120"/>
    </location>
</feature>
<evidence type="ECO:0000313" key="2">
    <source>
        <dbReference type="EMBL" id="CDI73993.1"/>
    </source>
</evidence>
<feature type="transmembrane region" description="Helical" evidence="1">
    <location>
        <begin position="61"/>
        <end position="81"/>
    </location>
</feature>
<keyword evidence="1" id="KW-0812">Transmembrane</keyword>
<reference evidence="2" key="1">
    <citation type="submission" date="2013-10" db="EMBL/GenBank/DDBJ databases">
        <title>Genomic analysis of the causative agents of coccidiosis in chickens.</title>
        <authorList>
            <person name="Reid A.J."/>
            <person name="Blake D."/>
            <person name="Billington K."/>
            <person name="Browne H."/>
            <person name="Dunn M."/>
            <person name="Hung S."/>
            <person name="Kawahara F."/>
            <person name="Miranda-Saavedra D."/>
            <person name="Mourier T."/>
            <person name="Nagra H."/>
            <person name="Otto T.D."/>
            <person name="Rawlings N."/>
            <person name="Sanchez A."/>
            <person name="Sanders M."/>
            <person name="Subramaniam C."/>
            <person name="Tay Y."/>
            <person name="Dear P."/>
            <person name="Doerig C."/>
            <person name="Gruber A."/>
            <person name="Parkinson J."/>
            <person name="Shirley M."/>
            <person name="Wan K.L."/>
            <person name="Berriman M."/>
            <person name="Tomley F."/>
            <person name="Pain A."/>
        </authorList>
    </citation>
    <scope>NUCLEOTIDE SEQUENCE [LARGE SCALE GENOMIC DNA]</scope>
    <source>
        <strain evidence="2">Houghton</strain>
    </source>
</reference>
<name>U6G3W9_9EIME</name>
<reference evidence="2" key="2">
    <citation type="submission" date="2013-10" db="EMBL/GenBank/DDBJ databases">
        <authorList>
            <person name="Aslett M."/>
        </authorList>
    </citation>
    <scope>NUCLEOTIDE SEQUENCE [LARGE SCALE GENOMIC DNA]</scope>
    <source>
        <strain evidence="2">Houghton</strain>
    </source>
</reference>
<dbReference type="OrthoDB" id="10673530at2759"/>
<dbReference type="EMBL" id="HG689364">
    <property type="protein sequence ID" value="CDI73993.1"/>
    <property type="molecule type" value="Genomic_DNA"/>
</dbReference>
<dbReference type="AlphaFoldDB" id="U6G3W9"/>
<keyword evidence="3" id="KW-1185">Reference proteome</keyword>
<protein>
    <submittedName>
        <fullName evidence="2">Uncharacterized protein</fullName>
    </submittedName>
</protein>
<dbReference type="Proteomes" id="UP000018201">
    <property type="component" value="Unassembled WGS sequence"/>
</dbReference>
<gene>
    <name evidence="2" type="ORF">EPH_0030160</name>
</gene>